<keyword evidence="10" id="KW-0694">RNA-binding</keyword>
<feature type="transmembrane region" description="Helical" evidence="18">
    <location>
        <begin position="231"/>
        <end position="252"/>
    </location>
</feature>
<dbReference type="PROSITE" id="PS00755">
    <property type="entry name" value="SECY_1"/>
    <property type="match status" value="1"/>
</dbReference>
<evidence type="ECO:0000256" key="16">
    <source>
        <dbReference type="RuleBase" id="RU004349"/>
    </source>
</evidence>
<dbReference type="Gene3D" id="3.30.230.10">
    <property type="match status" value="1"/>
</dbReference>
<feature type="transmembrane region" description="Helical" evidence="18">
    <location>
        <begin position="132"/>
        <end position="154"/>
    </location>
</feature>
<keyword evidence="7" id="KW-0255">Endonuclease</keyword>
<keyword evidence="11 15" id="KW-0653">Protein transport</keyword>
<dbReference type="InterPro" id="IPR019561">
    <property type="entry name" value="Translocon_Sec61/SecY_plug_dom"/>
</dbReference>
<feature type="transmembrane region" description="Helical" evidence="18">
    <location>
        <begin position="393"/>
        <end position="411"/>
    </location>
</feature>
<proteinExistence type="inferred from homology"/>
<evidence type="ECO:0000256" key="18">
    <source>
        <dbReference type="SAM" id="Phobius"/>
    </source>
</evidence>
<organism evidence="20 21">
    <name type="scientific">Diversispora eburnea</name>
    <dbReference type="NCBI Taxonomy" id="1213867"/>
    <lineage>
        <taxon>Eukaryota</taxon>
        <taxon>Fungi</taxon>
        <taxon>Fungi incertae sedis</taxon>
        <taxon>Mucoromycota</taxon>
        <taxon>Glomeromycotina</taxon>
        <taxon>Glomeromycetes</taxon>
        <taxon>Diversisporales</taxon>
        <taxon>Diversisporaceae</taxon>
        <taxon>Diversispora</taxon>
    </lineage>
</organism>
<dbReference type="NCBIfam" id="TIGR00967">
    <property type="entry name" value="3a0501s007"/>
    <property type="match status" value="1"/>
</dbReference>
<reference evidence="20" key="1">
    <citation type="submission" date="2021-06" db="EMBL/GenBank/DDBJ databases">
        <authorList>
            <person name="Kallberg Y."/>
            <person name="Tangrot J."/>
            <person name="Rosling A."/>
        </authorList>
    </citation>
    <scope>NUCLEOTIDE SEQUENCE</scope>
    <source>
        <strain evidence="20">AZ414A</strain>
    </source>
</reference>
<protein>
    <submittedName>
        <fullName evidence="20">7832_t:CDS:1</fullName>
    </submittedName>
</protein>
<feature type="transmembrane region" description="Helical" evidence="18">
    <location>
        <begin position="335"/>
        <end position="353"/>
    </location>
</feature>
<feature type="transmembrane region" description="Helical" evidence="18">
    <location>
        <begin position="161"/>
        <end position="182"/>
    </location>
</feature>
<evidence type="ECO:0000256" key="14">
    <source>
        <dbReference type="ARBA" id="ARBA00023136"/>
    </source>
</evidence>
<evidence type="ECO:0000256" key="12">
    <source>
        <dbReference type="ARBA" id="ARBA00022989"/>
    </source>
</evidence>
<sequence length="625" mass="70037">MAILPEVAAPDRKVPFRQKVLWTAVTLFIFLVCSQIPLYGIMSSDSSDPLYWLRVILASNRGTLMELGITPIVTSGMIMQLLAGANLIEVDFSLKEDRALFSGAQKLFAMVFAFGQATVSVMTGLYGDPSEIGAGVCLLLIIQLVVAGLISMLLDELLQKGYGLGSGISLFIATNICESIIWKAFSPTTVNTGRGPEFEGAIVALFYLVFTRNDKTRALKEAFYRTNLPNVMNLMATVLVFAIVIYLQGFRVEIPVKSNKYRGQRGTYPIKLFYTSNMPIMLQSALTTNVFLISQMLYNRFPDNIFVRLLGVWSVRGLAYFMSPPHSITDALLDPIHTAIYILFMLTACALFSKTWIEVSGSSPREVAKQLKEQDMVMAGHREGSTYKELKRVIPVAAAFGGACIGALSVLADLLGALGSGTGILLAVTIIYSYFEMFVKVHSIDENTIGMIMTNRSLSRTTRSTYFSVAVRPWNITDKYFTKKTKQPITTYRLQTVVSKKKVCKLAVVRNRIKRRIREAARYALPVVGRVRHDYLFFASIEAYSCPWQDLLDAVKLAIGDPRCYKKEAIGRGGGGDSRGKKFDGGMDDQRKPRNEDYKDRKNHKDYKDQKERRDYKDRKDRNDK</sequence>
<dbReference type="Pfam" id="PF00344">
    <property type="entry name" value="SecY"/>
    <property type="match status" value="1"/>
</dbReference>
<keyword evidence="3 15" id="KW-0813">Transport</keyword>
<evidence type="ECO:0000259" key="19">
    <source>
        <dbReference type="Pfam" id="PF10559"/>
    </source>
</evidence>
<evidence type="ECO:0000256" key="6">
    <source>
        <dbReference type="ARBA" id="ARBA00022722"/>
    </source>
</evidence>
<dbReference type="Gene3D" id="1.10.3370.10">
    <property type="entry name" value="SecY subunit domain"/>
    <property type="match status" value="1"/>
</dbReference>
<evidence type="ECO:0000256" key="17">
    <source>
        <dbReference type="SAM" id="MobiDB-lite"/>
    </source>
</evidence>
<feature type="compositionally biased region" description="Basic and acidic residues" evidence="17">
    <location>
        <begin position="578"/>
        <end position="600"/>
    </location>
</feature>
<dbReference type="InterPro" id="IPR020568">
    <property type="entry name" value="Ribosomal_Su5_D2-typ_SF"/>
</dbReference>
<evidence type="ECO:0000256" key="15">
    <source>
        <dbReference type="RuleBase" id="RU003484"/>
    </source>
</evidence>
<evidence type="ECO:0000256" key="9">
    <source>
        <dbReference type="ARBA" id="ARBA00022824"/>
    </source>
</evidence>
<keyword evidence="9" id="KW-0256">Endoplasmic reticulum</keyword>
<feature type="transmembrane region" description="Helical" evidence="18">
    <location>
        <begin position="194"/>
        <end position="210"/>
    </location>
</feature>
<keyword evidence="12 18" id="KW-1133">Transmembrane helix</keyword>
<keyword evidence="13 15" id="KW-0811">Translocation</keyword>
<dbReference type="InterPro" id="IPR002208">
    <property type="entry name" value="SecY/SEC61-alpha"/>
</dbReference>
<dbReference type="PROSITE" id="PS00756">
    <property type="entry name" value="SECY_2"/>
    <property type="match status" value="1"/>
</dbReference>
<evidence type="ECO:0000256" key="10">
    <source>
        <dbReference type="ARBA" id="ARBA00022884"/>
    </source>
</evidence>
<evidence type="ECO:0000256" key="3">
    <source>
        <dbReference type="ARBA" id="ARBA00022448"/>
    </source>
</evidence>
<evidence type="ECO:0000313" key="20">
    <source>
        <dbReference type="EMBL" id="CAG8581263.1"/>
    </source>
</evidence>
<feature type="transmembrane region" description="Helical" evidence="18">
    <location>
        <begin position="272"/>
        <end position="293"/>
    </location>
</feature>
<name>A0A9N9BVI0_9GLOM</name>
<dbReference type="GO" id="GO:0004526">
    <property type="term" value="F:ribonuclease P activity"/>
    <property type="evidence" value="ECO:0007669"/>
    <property type="project" value="InterPro"/>
</dbReference>
<dbReference type="InterPro" id="IPR023201">
    <property type="entry name" value="SecY_dom_sf"/>
</dbReference>
<dbReference type="Pfam" id="PF00825">
    <property type="entry name" value="Ribonuclease_P"/>
    <property type="match status" value="1"/>
</dbReference>
<comment type="caution">
    <text evidence="20">The sequence shown here is derived from an EMBL/GenBank/DDBJ whole genome shotgun (WGS) entry which is preliminary data.</text>
</comment>
<evidence type="ECO:0000256" key="11">
    <source>
        <dbReference type="ARBA" id="ARBA00022927"/>
    </source>
</evidence>
<accession>A0A9N9BVI0</accession>
<evidence type="ECO:0000256" key="7">
    <source>
        <dbReference type="ARBA" id="ARBA00022759"/>
    </source>
</evidence>
<evidence type="ECO:0000256" key="13">
    <source>
        <dbReference type="ARBA" id="ARBA00023010"/>
    </source>
</evidence>
<dbReference type="OrthoDB" id="420669at2759"/>
<dbReference type="NCBIfam" id="NF006341">
    <property type="entry name" value="PRK08568.1-5"/>
    <property type="match status" value="1"/>
</dbReference>
<feature type="transmembrane region" description="Helical" evidence="18">
    <location>
        <begin position="107"/>
        <end position="126"/>
    </location>
</feature>
<dbReference type="InterPro" id="IPR030659">
    <property type="entry name" value="SecY_CS"/>
</dbReference>
<dbReference type="GO" id="GO:0008033">
    <property type="term" value="P:tRNA processing"/>
    <property type="evidence" value="ECO:0007669"/>
    <property type="project" value="UniProtKB-KW"/>
</dbReference>
<evidence type="ECO:0000256" key="8">
    <source>
        <dbReference type="ARBA" id="ARBA00022801"/>
    </source>
</evidence>
<feature type="region of interest" description="Disordered" evidence="17">
    <location>
        <begin position="570"/>
        <end position="625"/>
    </location>
</feature>
<comment type="subcellular location">
    <subcellularLocation>
        <location evidence="1">Endoplasmic reticulum membrane</location>
        <topology evidence="1">Multi-pass membrane protein</topology>
    </subcellularLocation>
    <subcellularLocation>
        <location evidence="15">Membrane</location>
        <topology evidence="15">Multi-pass membrane protein</topology>
    </subcellularLocation>
</comment>
<dbReference type="EMBL" id="CAJVPK010001306">
    <property type="protein sequence ID" value="CAG8581263.1"/>
    <property type="molecule type" value="Genomic_DNA"/>
</dbReference>
<keyword evidence="5" id="KW-0819">tRNA processing</keyword>
<dbReference type="GO" id="GO:0000049">
    <property type="term" value="F:tRNA binding"/>
    <property type="evidence" value="ECO:0007669"/>
    <property type="project" value="InterPro"/>
</dbReference>
<evidence type="ECO:0000256" key="1">
    <source>
        <dbReference type="ARBA" id="ARBA00004477"/>
    </source>
</evidence>
<feature type="transmembrane region" description="Helical" evidence="18">
    <location>
        <begin position="62"/>
        <end position="87"/>
    </location>
</feature>
<keyword evidence="14 18" id="KW-0472">Membrane</keyword>
<gene>
    <name evidence="20" type="ORF">DEBURN_LOCUS8583</name>
</gene>
<evidence type="ECO:0000256" key="5">
    <source>
        <dbReference type="ARBA" id="ARBA00022694"/>
    </source>
</evidence>
<feature type="compositionally biased region" description="Basic and acidic residues" evidence="17">
    <location>
        <begin position="606"/>
        <end position="625"/>
    </location>
</feature>
<dbReference type="Proteomes" id="UP000789706">
    <property type="component" value="Unassembled WGS sequence"/>
</dbReference>
<keyword evidence="4 15" id="KW-0812">Transmembrane</keyword>
<evidence type="ECO:0000256" key="2">
    <source>
        <dbReference type="ARBA" id="ARBA00005751"/>
    </source>
</evidence>
<dbReference type="GO" id="GO:0015031">
    <property type="term" value="P:protein transport"/>
    <property type="evidence" value="ECO:0007669"/>
    <property type="project" value="UniProtKB-KW"/>
</dbReference>
<evidence type="ECO:0000313" key="21">
    <source>
        <dbReference type="Proteomes" id="UP000789706"/>
    </source>
</evidence>
<keyword evidence="21" id="KW-1185">Reference proteome</keyword>
<dbReference type="GO" id="GO:0005789">
    <property type="term" value="C:endoplasmic reticulum membrane"/>
    <property type="evidence" value="ECO:0007669"/>
    <property type="project" value="UniProtKB-SubCell"/>
</dbReference>
<dbReference type="SUPFAM" id="SSF54211">
    <property type="entry name" value="Ribosomal protein S5 domain 2-like"/>
    <property type="match status" value="1"/>
</dbReference>
<dbReference type="AlphaFoldDB" id="A0A9N9BVI0"/>
<evidence type="ECO:0000256" key="4">
    <source>
        <dbReference type="ARBA" id="ARBA00022692"/>
    </source>
</evidence>
<dbReference type="Pfam" id="PF10559">
    <property type="entry name" value="Plug_translocon"/>
    <property type="match status" value="1"/>
</dbReference>
<feature type="domain" description="Translocon Sec61/SecY plug" evidence="19">
    <location>
        <begin position="28"/>
        <end position="62"/>
    </location>
</feature>
<dbReference type="InterPro" id="IPR014721">
    <property type="entry name" value="Ribsml_uS5_D2-typ_fold_subgr"/>
</dbReference>
<feature type="transmembrane region" description="Helical" evidence="18">
    <location>
        <begin position="20"/>
        <end position="42"/>
    </location>
</feature>
<dbReference type="FunFam" id="1.10.3370.10:FF:000002">
    <property type="entry name" value="Transport Sec61 subunit alpha isoform 2"/>
    <property type="match status" value="1"/>
</dbReference>
<dbReference type="PANTHER" id="PTHR10906">
    <property type="entry name" value="SECY/SEC61-ALPHA FAMILY MEMBER"/>
    <property type="match status" value="1"/>
</dbReference>
<dbReference type="SUPFAM" id="SSF103491">
    <property type="entry name" value="Preprotein translocase SecY subunit"/>
    <property type="match status" value="1"/>
</dbReference>
<keyword evidence="8" id="KW-0378">Hydrolase</keyword>
<feature type="transmembrane region" description="Helical" evidence="18">
    <location>
        <begin position="417"/>
        <end position="435"/>
    </location>
</feature>
<comment type="similarity">
    <text evidence="2 16">Belongs to the SecY/SEC61-alpha family.</text>
</comment>
<dbReference type="InterPro" id="IPR000100">
    <property type="entry name" value="RNase_P"/>
</dbReference>
<feature type="transmembrane region" description="Helical" evidence="18">
    <location>
        <begin position="305"/>
        <end position="323"/>
    </location>
</feature>
<keyword evidence="6" id="KW-0540">Nuclease</keyword>